<reference evidence="2 3" key="1">
    <citation type="submission" date="2022-08" db="EMBL/GenBank/DDBJ databases">
        <title>Bacterial and archaeal communities from various locations to study Microbial Dark Matter (Phase II).</title>
        <authorList>
            <person name="Stepanauskas R."/>
        </authorList>
    </citation>
    <scope>NUCLEOTIDE SEQUENCE [LARGE SCALE GENOMIC DNA]</scope>
    <source>
        <strain evidence="2 3">PD1</strain>
    </source>
</reference>
<evidence type="ECO:0000313" key="3">
    <source>
        <dbReference type="Proteomes" id="UP001204798"/>
    </source>
</evidence>
<comment type="caution">
    <text evidence="2">The sequence shown here is derived from an EMBL/GenBank/DDBJ whole genome shotgun (WGS) entry which is preliminary data.</text>
</comment>
<dbReference type="RefSeq" id="WP_259093559.1">
    <property type="nucleotide sequence ID" value="NZ_CP130454.1"/>
</dbReference>
<evidence type="ECO:0000313" key="2">
    <source>
        <dbReference type="EMBL" id="MCS3918122.1"/>
    </source>
</evidence>
<proteinExistence type="predicted"/>
<gene>
    <name evidence="2" type="ORF">M2350_000519</name>
</gene>
<keyword evidence="3" id="KW-1185">Reference proteome</keyword>
<protein>
    <submittedName>
        <fullName evidence="2">Transporter YbjL</fullName>
    </submittedName>
</protein>
<sequence length="93" mass="10019">MGWLVLALTAGIVLGLIVRLPQTATKFLDRSLTVSLVIMLTALGIEVAQNPKLDQALSGHGLSVATLLISVSVVSVAWGWLLERGWSLLWRGR</sequence>
<dbReference type="Pfam" id="PF03956">
    <property type="entry name" value="Lys_export"/>
    <property type="match status" value="1"/>
</dbReference>
<dbReference type="EMBL" id="JANUCP010000001">
    <property type="protein sequence ID" value="MCS3918122.1"/>
    <property type="molecule type" value="Genomic_DNA"/>
</dbReference>
<keyword evidence="1" id="KW-1133">Transmembrane helix</keyword>
<accession>A0ABT2EJJ7</accession>
<feature type="transmembrane region" description="Helical" evidence="1">
    <location>
        <begin position="31"/>
        <end position="48"/>
    </location>
</feature>
<evidence type="ECO:0000256" key="1">
    <source>
        <dbReference type="SAM" id="Phobius"/>
    </source>
</evidence>
<organism evidence="2 3">
    <name type="scientific">Candidatus Fervidibacter sacchari</name>
    <dbReference type="NCBI Taxonomy" id="1448929"/>
    <lineage>
        <taxon>Bacteria</taxon>
        <taxon>Candidatus Fervidibacterota</taxon>
        <taxon>Candidatus Fervidibacter</taxon>
    </lineage>
</organism>
<name>A0ABT2EJJ7_9BACT</name>
<feature type="transmembrane region" description="Helical" evidence="1">
    <location>
        <begin position="60"/>
        <end position="81"/>
    </location>
</feature>
<dbReference type="InterPro" id="IPR005642">
    <property type="entry name" value="LysO"/>
</dbReference>
<dbReference type="Proteomes" id="UP001204798">
    <property type="component" value="Unassembled WGS sequence"/>
</dbReference>
<keyword evidence="1" id="KW-0812">Transmembrane</keyword>
<keyword evidence="1" id="KW-0472">Membrane</keyword>